<accession>A0A239G0A8</accession>
<keyword evidence="4" id="KW-1185">Reference proteome</keyword>
<name>A0A239G0A8_9NOCA</name>
<evidence type="ECO:0000313" key="3">
    <source>
        <dbReference type="EMBL" id="SNS62727.1"/>
    </source>
</evidence>
<keyword evidence="1" id="KW-0812">Transmembrane</keyword>
<dbReference type="Proteomes" id="UP000198327">
    <property type="component" value="Unassembled WGS sequence"/>
</dbReference>
<dbReference type="InterPro" id="IPR005530">
    <property type="entry name" value="SPW"/>
</dbReference>
<reference evidence="4" key="1">
    <citation type="submission" date="2017-06" db="EMBL/GenBank/DDBJ databases">
        <authorList>
            <person name="Varghese N."/>
            <person name="Submissions S."/>
        </authorList>
    </citation>
    <scope>NUCLEOTIDE SEQUENCE [LARGE SCALE GENOMIC DNA]</scope>
    <source>
        <strain evidence="4">JCM 23211</strain>
    </source>
</reference>
<evidence type="ECO:0000259" key="2">
    <source>
        <dbReference type="Pfam" id="PF03779"/>
    </source>
</evidence>
<dbReference type="RefSeq" id="WP_089244791.1">
    <property type="nucleotide sequence ID" value="NZ_FZOW01000004.1"/>
</dbReference>
<feature type="domain" description="SPW repeat-containing integral membrane" evidence="2">
    <location>
        <begin position="11"/>
        <end position="104"/>
    </location>
</feature>
<protein>
    <recommendedName>
        <fullName evidence="2">SPW repeat-containing integral membrane domain-containing protein</fullName>
    </recommendedName>
</protein>
<sequence>MSENLREVSRDALVLAVGVVLVVSTIWLPVGGDTGVSGAILVLGMVSAGTALWAMSSASRSSHWAHLALGVMLALSPFVLAFPAGLMVADMFALVGGVLIAAMGILGVLASGRRTSFSHSAGPSRLVASSASAPARVRVTR</sequence>
<keyword evidence="1" id="KW-0472">Membrane</keyword>
<dbReference type="AlphaFoldDB" id="A0A239G0A8"/>
<evidence type="ECO:0000313" key="4">
    <source>
        <dbReference type="Proteomes" id="UP000198327"/>
    </source>
</evidence>
<dbReference type="STRING" id="398843.A3K89_25010"/>
<evidence type="ECO:0000256" key="1">
    <source>
        <dbReference type="SAM" id="Phobius"/>
    </source>
</evidence>
<dbReference type="OrthoDB" id="4462882at2"/>
<feature type="transmembrane region" description="Helical" evidence="1">
    <location>
        <begin position="12"/>
        <end position="30"/>
    </location>
</feature>
<feature type="transmembrane region" description="Helical" evidence="1">
    <location>
        <begin position="67"/>
        <end position="86"/>
    </location>
</feature>
<feature type="transmembrane region" description="Helical" evidence="1">
    <location>
        <begin position="36"/>
        <end position="55"/>
    </location>
</feature>
<dbReference type="Pfam" id="PF03779">
    <property type="entry name" value="SPW"/>
    <property type="match status" value="1"/>
</dbReference>
<organism evidence="3 4">
    <name type="scientific">Rhodococcoides kyotonense</name>
    <dbReference type="NCBI Taxonomy" id="398843"/>
    <lineage>
        <taxon>Bacteria</taxon>
        <taxon>Bacillati</taxon>
        <taxon>Actinomycetota</taxon>
        <taxon>Actinomycetes</taxon>
        <taxon>Mycobacteriales</taxon>
        <taxon>Nocardiaceae</taxon>
        <taxon>Rhodococcoides</taxon>
    </lineage>
</organism>
<gene>
    <name evidence="3" type="ORF">SAMN05421642_1045</name>
</gene>
<dbReference type="EMBL" id="FZOW01000004">
    <property type="protein sequence ID" value="SNS62727.1"/>
    <property type="molecule type" value="Genomic_DNA"/>
</dbReference>
<keyword evidence="1" id="KW-1133">Transmembrane helix</keyword>
<proteinExistence type="predicted"/>
<feature type="transmembrane region" description="Helical" evidence="1">
    <location>
        <begin position="92"/>
        <end position="110"/>
    </location>
</feature>